<dbReference type="RefSeq" id="WP_061489272.1">
    <property type="nucleotide sequence ID" value="NZ_LHZT01000132.1"/>
</dbReference>
<dbReference type="AlphaFoldDB" id="A0A149TQU0"/>
<evidence type="ECO:0000256" key="7">
    <source>
        <dbReference type="RuleBase" id="RU363032"/>
    </source>
</evidence>
<dbReference type="PANTHER" id="PTHR43386">
    <property type="entry name" value="OLIGOPEPTIDE TRANSPORT SYSTEM PERMEASE PROTEIN APPC"/>
    <property type="match status" value="1"/>
</dbReference>
<feature type="transmembrane region" description="Helical" evidence="7">
    <location>
        <begin position="12"/>
        <end position="38"/>
    </location>
</feature>
<dbReference type="Gene3D" id="1.10.3720.10">
    <property type="entry name" value="MetI-like"/>
    <property type="match status" value="1"/>
</dbReference>
<dbReference type="InterPro" id="IPR000515">
    <property type="entry name" value="MetI-like"/>
</dbReference>
<evidence type="ECO:0000259" key="8">
    <source>
        <dbReference type="PROSITE" id="PS50928"/>
    </source>
</evidence>
<evidence type="ECO:0000256" key="5">
    <source>
        <dbReference type="ARBA" id="ARBA00022989"/>
    </source>
</evidence>
<dbReference type="PANTHER" id="PTHR43386:SF25">
    <property type="entry name" value="PEPTIDE ABC TRANSPORTER PERMEASE PROTEIN"/>
    <property type="match status" value="1"/>
</dbReference>
<dbReference type="Proteomes" id="UP000075411">
    <property type="component" value="Unassembled WGS sequence"/>
</dbReference>
<feature type="transmembrane region" description="Helical" evidence="7">
    <location>
        <begin position="123"/>
        <end position="153"/>
    </location>
</feature>
<comment type="caution">
    <text evidence="9">The sequence shown here is derived from an EMBL/GenBank/DDBJ whole genome shotgun (WGS) entry which is preliminary data.</text>
</comment>
<feature type="transmembrane region" description="Helical" evidence="7">
    <location>
        <begin position="242"/>
        <end position="266"/>
    </location>
</feature>
<evidence type="ECO:0000256" key="2">
    <source>
        <dbReference type="ARBA" id="ARBA00022448"/>
    </source>
</evidence>
<sequence length="281" mass="29987">MTPLAFFRSSWWLSRFSMVWGCVCIASVMVPGIVLWLLHLNHSFGIDIHNRLKPASGIHWLGTDPFGRDTLSLSLVAAVNSFTISVASMLAALFIGGGIGIIAAEMGEKTKVLANGAVELGIAFPPVITAALLVTIYGAGVIQEILALAIFFIPGFIRLSQQAASTILAQDYIAAARLAALNTRQIHFQHVLPNMVPGLLVQFSVNVALAILAETGLSYLGLGAPPPLPELGRLLASYQVHIFDHPLLVAVPGSIVLLLVLGINLLGDGLRDLFVRQETRA</sequence>
<evidence type="ECO:0000256" key="4">
    <source>
        <dbReference type="ARBA" id="ARBA00022692"/>
    </source>
</evidence>
<comment type="similarity">
    <text evidence="7">Belongs to the binding-protein-dependent transport system permease family.</text>
</comment>
<reference evidence="9 10" key="1">
    <citation type="submission" date="2015-06" db="EMBL/GenBank/DDBJ databases">
        <title>Improved classification and identification of acetic acid bacteria using matrix-assisted laser desorption/ionization time-of-flight mass spectrometry; Gluconobacter nephelii and Gluconobacter uchimurae are later heterotypic synonyms of Gluconobacter japonicus and Gluconobacter oxydans, respectively.</title>
        <authorList>
            <person name="Li L."/>
            <person name="Cleenwerck I."/>
            <person name="De Vuyst L."/>
            <person name="Vandamme P."/>
        </authorList>
    </citation>
    <scope>NUCLEOTIDE SEQUENCE [LARGE SCALE GENOMIC DNA]</scope>
    <source>
        <strain evidence="9 10">LMG 1663</strain>
    </source>
</reference>
<comment type="subcellular location">
    <subcellularLocation>
        <location evidence="1 7">Cell membrane</location>
        <topology evidence="1 7">Multi-pass membrane protein</topology>
    </subcellularLocation>
</comment>
<dbReference type="InterPro" id="IPR035906">
    <property type="entry name" value="MetI-like_sf"/>
</dbReference>
<keyword evidence="2 7" id="KW-0813">Transport</keyword>
<dbReference type="InterPro" id="IPR050366">
    <property type="entry name" value="BP-dependent_transpt_permease"/>
</dbReference>
<dbReference type="GO" id="GO:0055085">
    <property type="term" value="P:transmembrane transport"/>
    <property type="evidence" value="ECO:0007669"/>
    <property type="project" value="InterPro"/>
</dbReference>
<dbReference type="PATRIC" id="fig|104102.12.peg.2786"/>
<evidence type="ECO:0000256" key="1">
    <source>
        <dbReference type="ARBA" id="ARBA00004651"/>
    </source>
</evidence>
<proteinExistence type="inferred from homology"/>
<accession>A0A149TQU0</accession>
<feature type="transmembrane region" description="Helical" evidence="7">
    <location>
        <begin position="199"/>
        <end position="222"/>
    </location>
</feature>
<feature type="domain" description="ABC transmembrane type-1" evidence="8">
    <location>
        <begin position="78"/>
        <end position="267"/>
    </location>
</feature>
<keyword evidence="3" id="KW-1003">Cell membrane</keyword>
<name>A0A149TQU0_9PROT</name>
<keyword evidence="6 7" id="KW-0472">Membrane</keyword>
<protein>
    <recommendedName>
        <fullName evidence="8">ABC transmembrane type-1 domain-containing protein</fullName>
    </recommendedName>
</protein>
<evidence type="ECO:0000313" key="9">
    <source>
        <dbReference type="EMBL" id="KXV55515.1"/>
    </source>
</evidence>
<evidence type="ECO:0000313" key="10">
    <source>
        <dbReference type="Proteomes" id="UP000075411"/>
    </source>
</evidence>
<organism evidence="9 10">
    <name type="scientific">Acetobacter tropicalis</name>
    <dbReference type="NCBI Taxonomy" id="104102"/>
    <lineage>
        <taxon>Bacteria</taxon>
        <taxon>Pseudomonadati</taxon>
        <taxon>Pseudomonadota</taxon>
        <taxon>Alphaproteobacteria</taxon>
        <taxon>Acetobacterales</taxon>
        <taxon>Acetobacteraceae</taxon>
        <taxon>Acetobacter</taxon>
    </lineage>
</organism>
<dbReference type="PROSITE" id="PS50928">
    <property type="entry name" value="ABC_TM1"/>
    <property type="match status" value="1"/>
</dbReference>
<evidence type="ECO:0000256" key="6">
    <source>
        <dbReference type="ARBA" id="ARBA00023136"/>
    </source>
</evidence>
<dbReference type="SUPFAM" id="SSF161098">
    <property type="entry name" value="MetI-like"/>
    <property type="match status" value="1"/>
</dbReference>
<dbReference type="OrthoDB" id="9774870at2"/>
<dbReference type="GO" id="GO:0005886">
    <property type="term" value="C:plasma membrane"/>
    <property type="evidence" value="ECO:0007669"/>
    <property type="project" value="UniProtKB-SubCell"/>
</dbReference>
<feature type="transmembrane region" description="Helical" evidence="7">
    <location>
        <begin position="75"/>
        <end position="103"/>
    </location>
</feature>
<keyword evidence="5 7" id="KW-1133">Transmembrane helix</keyword>
<evidence type="ECO:0000256" key="3">
    <source>
        <dbReference type="ARBA" id="ARBA00022475"/>
    </source>
</evidence>
<keyword evidence="4 7" id="KW-0812">Transmembrane</keyword>
<dbReference type="EMBL" id="LHZT01000132">
    <property type="protein sequence ID" value="KXV55515.1"/>
    <property type="molecule type" value="Genomic_DNA"/>
</dbReference>
<gene>
    <name evidence="9" type="ORF">AD947_16680</name>
</gene>
<dbReference type="Pfam" id="PF00528">
    <property type="entry name" value="BPD_transp_1"/>
    <property type="match status" value="1"/>
</dbReference>
<dbReference type="CDD" id="cd06261">
    <property type="entry name" value="TM_PBP2"/>
    <property type="match status" value="1"/>
</dbReference>